<proteinExistence type="inferred from homology"/>
<comment type="pathway">
    <text evidence="2">Carbohydrate degradation; glycolysis; D-glyceraldehyde 3-phosphate and glycerone phosphate from D-glucose: step 3/4.</text>
</comment>
<dbReference type="GO" id="GO:0005945">
    <property type="term" value="C:6-phosphofructokinase complex"/>
    <property type="evidence" value="ECO:0007669"/>
    <property type="project" value="TreeGrafter"/>
</dbReference>
<evidence type="ECO:0000256" key="7">
    <source>
        <dbReference type="ARBA" id="ARBA00022842"/>
    </source>
</evidence>
<dbReference type="InterPro" id="IPR035966">
    <property type="entry name" value="PKF_sf"/>
</dbReference>
<evidence type="ECO:0000256" key="2">
    <source>
        <dbReference type="ARBA" id="ARBA00004679"/>
    </source>
</evidence>
<dbReference type="InterPro" id="IPR000023">
    <property type="entry name" value="Phosphofructokinase_dom"/>
</dbReference>
<comment type="cofactor">
    <cofactor evidence="1">
        <name>Mg(2+)</name>
        <dbReference type="ChEBI" id="CHEBI:18420"/>
    </cofactor>
</comment>
<dbReference type="GO" id="GO:0016208">
    <property type="term" value="F:AMP binding"/>
    <property type="evidence" value="ECO:0007669"/>
    <property type="project" value="TreeGrafter"/>
</dbReference>
<dbReference type="Pfam" id="PF00365">
    <property type="entry name" value="PFK"/>
    <property type="match status" value="1"/>
</dbReference>
<dbReference type="SUPFAM" id="SSF53784">
    <property type="entry name" value="Phosphofructokinase"/>
    <property type="match status" value="1"/>
</dbReference>
<dbReference type="Gene3D" id="3.40.50.450">
    <property type="match status" value="1"/>
</dbReference>
<sequence>MARKRIGILTGGGDVPGLNAIIKTVTYRGSEDDIEVVGLRRGWEALTHLNLDDPASKSHYLIPLNRENTRIIDRRGGTVLHSSRTNPSRVKKLPGHLLGQDPPGSESAKGGIATKTWDLTGQVLANLSGLGLEHLIAIGGDDTLSYADKLGGLGVKIIAIPKTMDNDVRNTEYCIGFSTAITRASDAIQRQRTTVGSHERIGIFRIFGRDAGFTALYTAYATSIRCVIPEYKVNLDKLIQLLREEKRANPSNYALIVLSEGAEWDGYKAQEYGEPDAYGHRKRASVAEALADEIKQRAGEETIVSDLTYDLRSGDPDFIDKLVALTFGNMAYDAILEGKSGLMSALVEGRYDLVPIPDARLGPRKLDVASSYNTERYRPLYSNKRGLPIFLNRAGSGREPG</sequence>
<dbReference type="RefSeq" id="WP_063703927.1">
    <property type="nucleotide sequence ID" value="NZ_LUUB01000079.1"/>
</dbReference>
<comment type="caution">
    <text evidence="12">The sequence shown here is derived from an EMBL/GenBank/DDBJ whole genome shotgun (WGS) entry which is preliminary data.</text>
</comment>
<feature type="domain" description="Phosphofructokinase" evidence="11">
    <location>
        <begin position="5"/>
        <end position="335"/>
    </location>
</feature>
<dbReference type="GO" id="GO:0030388">
    <property type="term" value="P:fructose 1,6-bisphosphate metabolic process"/>
    <property type="evidence" value="ECO:0007669"/>
    <property type="project" value="TreeGrafter"/>
</dbReference>
<evidence type="ECO:0000256" key="10">
    <source>
        <dbReference type="SAM" id="MobiDB-lite"/>
    </source>
</evidence>
<dbReference type="InterPro" id="IPR022953">
    <property type="entry name" value="ATP_PFK"/>
</dbReference>
<keyword evidence="5" id="KW-0479">Metal-binding</keyword>
<dbReference type="OrthoDB" id="9802503at2"/>
<dbReference type="GO" id="GO:0003872">
    <property type="term" value="F:6-phosphofructokinase activity"/>
    <property type="evidence" value="ECO:0007669"/>
    <property type="project" value="InterPro"/>
</dbReference>
<accession>A0A176YID8</accession>
<keyword evidence="3" id="KW-0963">Cytoplasm</keyword>
<evidence type="ECO:0000256" key="9">
    <source>
        <dbReference type="ARBA" id="ARBA00038478"/>
    </source>
</evidence>
<name>A0A176YID8_9BRAD</name>
<dbReference type="PANTHER" id="PTHR13697:SF52">
    <property type="entry name" value="ATP-DEPENDENT 6-PHOSPHOFRUCTOKINASE 3"/>
    <property type="match status" value="1"/>
</dbReference>
<keyword evidence="7" id="KW-0460">Magnesium</keyword>
<gene>
    <name evidence="12" type="ORF">AYJ54_01870</name>
</gene>
<dbReference type="GO" id="GO:0005524">
    <property type="term" value="F:ATP binding"/>
    <property type="evidence" value="ECO:0007669"/>
    <property type="project" value="TreeGrafter"/>
</dbReference>
<dbReference type="GO" id="GO:0042802">
    <property type="term" value="F:identical protein binding"/>
    <property type="evidence" value="ECO:0007669"/>
    <property type="project" value="TreeGrafter"/>
</dbReference>
<keyword evidence="4" id="KW-0808">Transferase</keyword>
<evidence type="ECO:0000256" key="5">
    <source>
        <dbReference type="ARBA" id="ARBA00022723"/>
    </source>
</evidence>
<evidence type="ECO:0000313" key="13">
    <source>
        <dbReference type="Proteomes" id="UP000076959"/>
    </source>
</evidence>
<evidence type="ECO:0000256" key="8">
    <source>
        <dbReference type="ARBA" id="ARBA00023152"/>
    </source>
</evidence>
<organism evidence="12 13">
    <name type="scientific">Bradyrhizobium centrolobii</name>
    <dbReference type="NCBI Taxonomy" id="1505087"/>
    <lineage>
        <taxon>Bacteria</taxon>
        <taxon>Pseudomonadati</taxon>
        <taxon>Pseudomonadota</taxon>
        <taxon>Alphaproteobacteria</taxon>
        <taxon>Hyphomicrobiales</taxon>
        <taxon>Nitrobacteraceae</taxon>
        <taxon>Bradyrhizobium</taxon>
    </lineage>
</organism>
<keyword evidence="13" id="KW-1185">Reference proteome</keyword>
<evidence type="ECO:0000256" key="4">
    <source>
        <dbReference type="ARBA" id="ARBA00022679"/>
    </source>
</evidence>
<dbReference type="PANTHER" id="PTHR13697">
    <property type="entry name" value="PHOSPHOFRUCTOKINASE"/>
    <property type="match status" value="1"/>
</dbReference>
<reference evidence="12 13" key="1">
    <citation type="submission" date="2016-03" db="EMBL/GenBank/DDBJ databases">
        <title>Draft Genome Sequence of the Strain BR 10245 (Bradyrhizobium sp.) isolated from nodules of Centrolobium paraense.</title>
        <authorList>
            <person name="Simoes-Araujo J.L.Sr."/>
            <person name="Barauna A.C."/>
            <person name="Silva K."/>
            <person name="Zilli J.E."/>
        </authorList>
    </citation>
    <scope>NUCLEOTIDE SEQUENCE [LARGE SCALE GENOMIC DNA]</scope>
    <source>
        <strain evidence="12 13">BR 10245</strain>
    </source>
</reference>
<feature type="region of interest" description="Disordered" evidence="10">
    <location>
        <begin position="79"/>
        <end position="110"/>
    </location>
</feature>
<dbReference type="GO" id="GO:0046872">
    <property type="term" value="F:metal ion binding"/>
    <property type="evidence" value="ECO:0007669"/>
    <property type="project" value="UniProtKB-KW"/>
</dbReference>
<dbReference type="Proteomes" id="UP000076959">
    <property type="component" value="Unassembled WGS sequence"/>
</dbReference>
<dbReference type="EMBL" id="LUUB01000079">
    <property type="protein sequence ID" value="OAF05675.1"/>
    <property type="molecule type" value="Genomic_DNA"/>
</dbReference>
<evidence type="ECO:0000259" key="11">
    <source>
        <dbReference type="Pfam" id="PF00365"/>
    </source>
</evidence>
<dbReference type="PRINTS" id="PR00476">
    <property type="entry name" value="PHFRCTKINASE"/>
</dbReference>
<dbReference type="GO" id="GO:0070095">
    <property type="term" value="F:fructose-6-phosphate binding"/>
    <property type="evidence" value="ECO:0007669"/>
    <property type="project" value="TreeGrafter"/>
</dbReference>
<dbReference type="GO" id="GO:0061621">
    <property type="term" value="P:canonical glycolysis"/>
    <property type="evidence" value="ECO:0007669"/>
    <property type="project" value="TreeGrafter"/>
</dbReference>
<dbReference type="GO" id="GO:0048029">
    <property type="term" value="F:monosaccharide binding"/>
    <property type="evidence" value="ECO:0007669"/>
    <property type="project" value="TreeGrafter"/>
</dbReference>
<evidence type="ECO:0000256" key="1">
    <source>
        <dbReference type="ARBA" id="ARBA00001946"/>
    </source>
</evidence>
<evidence type="ECO:0000256" key="3">
    <source>
        <dbReference type="ARBA" id="ARBA00022490"/>
    </source>
</evidence>
<dbReference type="UniPathway" id="UPA00109">
    <property type="reaction ID" value="UER00182"/>
</dbReference>
<evidence type="ECO:0000313" key="12">
    <source>
        <dbReference type="EMBL" id="OAF05675.1"/>
    </source>
</evidence>
<comment type="similarity">
    <text evidence="9">Belongs to the phosphofructokinase type A (PFKA) family.</text>
</comment>
<dbReference type="GO" id="GO:0006002">
    <property type="term" value="P:fructose 6-phosphate metabolic process"/>
    <property type="evidence" value="ECO:0007669"/>
    <property type="project" value="InterPro"/>
</dbReference>
<evidence type="ECO:0000256" key="6">
    <source>
        <dbReference type="ARBA" id="ARBA00022777"/>
    </source>
</evidence>
<keyword evidence="8" id="KW-0324">Glycolysis</keyword>
<dbReference type="STRING" id="1505087.AYJ54_01870"/>
<dbReference type="Gene3D" id="3.40.50.460">
    <property type="entry name" value="Phosphofructokinase domain"/>
    <property type="match status" value="1"/>
</dbReference>
<keyword evidence="6 12" id="KW-0418">Kinase</keyword>
<dbReference type="AlphaFoldDB" id="A0A176YID8"/>
<protein>
    <submittedName>
        <fullName evidence="12">6-phosphofructokinase</fullName>
    </submittedName>
</protein>